<keyword evidence="2" id="KW-1185">Reference proteome</keyword>
<organism evidence="1 2">
    <name type="scientific">Microbacterium album</name>
    <dbReference type="NCBI Taxonomy" id="2053191"/>
    <lineage>
        <taxon>Bacteria</taxon>
        <taxon>Bacillati</taxon>
        <taxon>Actinomycetota</taxon>
        <taxon>Actinomycetes</taxon>
        <taxon>Micrococcales</taxon>
        <taxon>Microbacteriaceae</taxon>
        <taxon>Microbacterium</taxon>
    </lineage>
</organism>
<dbReference type="Proteomes" id="UP000657592">
    <property type="component" value="Unassembled WGS sequence"/>
</dbReference>
<comment type="caution">
    <text evidence="1">The sequence shown here is derived from an EMBL/GenBank/DDBJ whole genome shotgun (WGS) entry which is preliminary data.</text>
</comment>
<evidence type="ECO:0000313" key="2">
    <source>
        <dbReference type="Proteomes" id="UP000657592"/>
    </source>
</evidence>
<name>A0A917MJY6_9MICO</name>
<dbReference type="EMBL" id="BMJY01000001">
    <property type="protein sequence ID" value="GGH33789.1"/>
    <property type="molecule type" value="Genomic_DNA"/>
</dbReference>
<dbReference type="RefSeq" id="WP_188754290.1">
    <property type="nucleotide sequence ID" value="NZ_BMJY01000001.1"/>
</dbReference>
<reference evidence="1" key="2">
    <citation type="submission" date="2020-09" db="EMBL/GenBank/DDBJ databases">
        <authorList>
            <person name="Sun Q."/>
            <person name="Zhou Y."/>
        </authorList>
    </citation>
    <scope>NUCLEOTIDE SEQUENCE</scope>
    <source>
        <strain evidence="1">CGMCC 1.15794</strain>
    </source>
</reference>
<proteinExistence type="predicted"/>
<protein>
    <submittedName>
        <fullName evidence="1">Uncharacterized protein</fullName>
    </submittedName>
</protein>
<accession>A0A917MJY6</accession>
<gene>
    <name evidence="1" type="ORF">GCM10010921_01030</name>
</gene>
<reference evidence="1" key="1">
    <citation type="journal article" date="2014" name="Int. J. Syst. Evol. Microbiol.">
        <title>Complete genome sequence of Corynebacterium casei LMG S-19264T (=DSM 44701T), isolated from a smear-ripened cheese.</title>
        <authorList>
            <consortium name="US DOE Joint Genome Institute (JGI-PGF)"/>
            <person name="Walter F."/>
            <person name="Albersmeier A."/>
            <person name="Kalinowski J."/>
            <person name="Ruckert C."/>
        </authorList>
    </citation>
    <scope>NUCLEOTIDE SEQUENCE</scope>
    <source>
        <strain evidence="1">CGMCC 1.15794</strain>
    </source>
</reference>
<evidence type="ECO:0000313" key="1">
    <source>
        <dbReference type="EMBL" id="GGH33789.1"/>
    </source>
</evidence>
<sequence length="173" mass="18879">MASTPTSSGQAPEFRVLRLKSHSGAQIWINNLGGVHKFDVLQGARFEPSSVTADPHGRLGDLIGTGWAVLLATSQAFVEAVREAELTGCQFLPLEVTGREDIGQLSLLQVLGRCGPKQKVEYGERIDRDSWDGSDFFVAPNYGGIFLSPRAVEVLRRAKLCNVDLEPPRAIFD</sequence>
<dbReference type="AlphaFoldDB" id="A0A917MJY6"/>